<evidence type="ECO:0000256" key="8">
    <source>
        <dbReference type="ARBA" id="ARBA00023136"/>
    </source>
</evidence>
<evidence type="ECO:0000256" key="6">
    <source>
        <dbReference type="ARBA" id="ARBA00022692"/>
    </source>
</evidence>
<proteinExistence type="inferred from homology"/>
<evidence type="ECO:0000313" key="11">
    <source>
        <dbReference type="EMBL" id="THD83577.1"/>
    </source>
</evidence>
<keyword evidence="4 9" id="KW-1003">Cell membrane</keyword>
<dbReference type="InterPro" id="IPR047817">
    <property type="entry name" value="ABC2_TM_bact-type"/>
</dbReference>
<dbReference type="PROSITE" id="PS51012">
    <property type="entry name" value="ABC_TM2"/>
    <property type="match status" value="1"/>
</dbReference>
<dbReference type="Pfam" id="PF01061">
    <property type="entry name" value="ABC2_membrane"/>
    <property type="match status" value="1"/>
</dbReference>
<feature type="transmembrane region" description="Helical" evidence="9">
    <location>
        <begin position="47"/>
        <end position="69"/>
    </location>
</feature>
<dbReference type="InterPro" id="IPR000412">
    <property type="entry name" value="ABC_2_transport"/>
</dbReference>
<dbReference type="InterPro" id="IPR013525">
    <property type="entry name" value="ABC2_TM"/>
</dbReference>
<gene>
    <name evidence="11" type="ORF">E7811_09865</name>
</gene>
<keyword evidence="8 9" id="KW-0472">Membrane</keyword>
<comment type="subcellular location">
    <subcellularLocation>
        <location evidence="1 9">Cell inner membrane</location>
        <topology evidence="1 9">Multi-pass membrane protein</topology>
    </subcellularLocation>
</comment>
<dbReference type="PANTHER" id="PTHR30413:SF8">
    <property type="entry name" value="TRANSPORT PERMEASE PROTEIN"/>
    <property type="match status" value="1"/>
</dbReference>
<feature type="transmembrane region" description="Helical" evidence="9">
    <location>
        <begin position="161"/>
        <end position="181"/>
    </location>
</feature>
<dbReference type="GO" id="GO:0043190">
    <property type="term" value="C:ATP-binding cassette (ABC) transporter complex"/>
    <property type="evidence" value="ECO:0007669"/>
    <property type="project" value="InterPro"/>
</dbReference>
<keyword evidence="6 9" id="KW-0812">Transmembrane</keyword>
<keyword evidence="12" id="KW-1185">Reference proteome</keyword>
<evidence type="ECO:0000256" key="7">
    <source>
        <dbReference type="ARBA" id="ARBA00022989"/>
    </source>
</evidence>
<dbReference type="AlphaFoldDB" id="A0A4S3MMU3"/>
<dbReference type="EMBL" id="SSND01000002">
    <property type="protein sequence ID" value="THD83577.1"/>
    <property type="molecule type" value="Genomic_DNA"/>
</dbReference>
<dbReference type="OrthoDB" id="8479094at2"/>
<comment type="caution">
    <text evidence="11">The sequence shown here is derived from an EMBL/GenBank/DDBJ whole genome shotgun (WGS) entry which is preliminary data.</text>
</comment>
<evidence type="ECO:0000256" key="4">
    <source>
        <dbReference type="ARBA" id="ARBA00022475"/>
    </source>
</evidence>
<dbReference type="PRINTS" id="PR00164">
    <property type="entry name" value="ABC2TRNSPORT"/>
</dbReference>
<evidence type="ECO:0000256" key="9">
    <source>
        <dbReference type="RuleBase" id="RU361157"/>
    </source>
</evidence>
<organism evidence="11 12">
    <name type="scientific">Aliigemmobacter aestuarii</name>
    <dbReference type="NCBI Taxonomy" id="1445661"/>
    <lineage>
        <taxon>Bacteria</taxon>
        <taxon>Pseudomonadati</taxon>
        <taxon>Pseudomonadota</taxon>
        <taxon>Alphaproteobacteria</taxon>
        <taxon>Rhodobacterales</taxon>
        <taxon>Paracoccaceae</taxon>
        <taxon>Aliigemmobacter</taxon>
    </lineage>
</organism>
<feature type="transmembrane region" description="Helical" evidence="9">
    <location>
        <begin position="127"/>
        <end position="149"/>
    </location>
</feature>
<evidence type="ECO:0000313" key="12">
    <source>
        <dbReference type="Proteomes" id="UP000309450"/>
    </source>
</evidence>
<feature type="transmembrane region" description="Helical" evidence="9">
    <location>
        <begin position="76"/>
        <end position="95"/>
    </location>
</feature>
<feature type="transmembrane region" description="Helical" evidence="9">
    <location>
        <begin position="246"/>
        <end position="265"/>
    </location>
</feature>
<evidence type="ECO:0000256" key="3">
    <source>
        <dbReference type="ARBA" id="ARBA00022448"/>
    </source>
</evidence>
<name>A0A4S3MMU3_9RHOB</name>
<feature type="transmembrane region" description="Helical" evidence="9">
    <location>
        <begin position="187"/>
        <end position="209"/>
    </location>
</feature>
<evidence type="ECO:0000256" key="2">
    <source>
        <dbReference type="ARBA" id="ARBA00007783"/>
    </source>
</evidence>
<evidence type="ECO:0000256" key="1">
    <source>
        <dbReference type="ARBA" id="ARBA00004429"/>
    </source>
</evidence>
<dbReference type="RefSeq" id="WP_136394471.1">
    <property type="nucleotide sequence ID" value="NZ_SSND01000002.1"/>
</dbReference>
<keyword evidence="5" id="KW-0997">Cell inner membrane</keyword>
<dbReference type="GO" id="GO:0140359">
    <property type="term" value="F:ABC-type transporter activity"/>
    <property type="evidence" value="ECO:0007669"/>
    <property type="project" value="InterPro"/>
</dbReference>
<keyword evidence="7 9" id="KW-1133">Transmembrane helix</keyword>
<dbReference type="Proteomes" id="UP000309450">
    <property type="component" value="Unassembled WGS sequence"/>
</dbReference>
<keyword evidence="3 9" id="KW-0813">Transport</keyword>
<feature type="domain" description="ABC transmembrane type-2" evidence="10">
    <location>
        <begin position="45"/>
        <end position="268"/>
    </location>
</feature>
<evidence type="ECO:0000259" key="10">
    <source>
        <dbReference type="PROSITE" id="PS51012"/>
    </source>
</evidence>
<dbReference type="GO" id="GO:0015920">
    <property type="term" value="P:lipopolysaccharide transport"/>
    <property type="evidence" value="ECO:0007669"/>
    <property type="project" value="TreeGrafter"/>
</dbReference>
<accession>A0A4S3MMU3</accession>
<evidence type="ECO:0000256" key="5">
    <source>
        <dbReference type="ARBA" id="ARBA00022519"/>
    </source>
</evidence>
<comment type="similarity">
    <text evidence="2 9">Belongs to the ABC-2 integral membrane protein family.</text>
</comment>
<sequence length="277" mass="30764">MDSESTVALPSSRPPETGIRRFKMVRTVTAMILREMTTTYGRSPGGYLWSLLEPIGGIMILTLIFSAGLRLKSPSLGVSFAMFYATGLLSFTAYVRVQAKVAMSITYSRSLLRYPAVTFVDAILGRFILNALTMTIIIVIVTASIMALFETRAVIDLPSIALSLAMAYTLGLGIGSLNAYLMPVFPIYGSVWSILTTPLFFVSGVIYIYEELPHAGQQILWYNPLIHITAMMRKGFYAQYDAGFVSPFYVFSIALICLTVGLILIRRNYRMIVDQSY</sequence>
<protein>
    <recommendedName>
        <fullName evidence="9">Transport permease protein</fullName>
    </recommendedName>
</protein>
<reference evidence="11 12" key="1">
    <citation type="submission" date="2019-04" db="EMBL/GenBank/DDBJ databases">
        <title>Draft genome sequence of Gemmobacter aestuarii sp. nov.</title>
        <authorList>
            <person name="Hameed A."/>
            <person name="Lin S.-Y."/>
            <person name="Shahina M."/>
            <person name="Lai W.-A."/>
            <person name="Young C.-C."/>
        </authorList>
    </citation>
    <scope>NUCLEOTIDE SEQUENCE [LARGE SCALE GENOMIC DNA]</scope>
    <source>
        <strain evidence="11 12">CC-PW-75</strain>
    </source>
</reference>
<dbReference type="PANTHER" id="PTHR30413">
    <property type="entry name" value="INNER MEMBRANE TRANSPORT PERMEASE"/>
    <property type="match status" value="1"/>
</dbReference>